<sequence length="197" mass="22804">MSKLTLLPVPEIMKFLNLDDRDENMVTLLSLSVSIEIEKYTHRILINRIKSEYQDGHNSDALYLLDYPVSEFNLLQIRSRRDLQYRSIDPTLYSLTPLPGESDQPIELTLLPGYTFPRGSNNIRISYTAGYTDETMPEDLKTAFCEIITWMLGRLKARQIGIDLLKSSSSQNSTLMYSKEIPEHARTILNSYRRKSY</sequence>
<reference evidence="1 2" key="1">
    <citation type="submission" date="2019-02" db="EMBL/GenBank/DDBJ databases">
        <title>Complete Genome Sequence and Methylome Analysis of free living Spirochaetas.</title>
        <authorList>
            <person name="Fomenkov A."/>
            <person name="Dubinina G."/>
            <person name="Leshcheva N."/>
            <person name="Mikheeva N."/>
            <person name="Grabovich M."/>
            <person name="Vincze T."/>
            <person name="Roberts R.J."/>
        </authorList>
    </citation>
    <scope>NUCLEOTIDE SEQUENCE [LARGE SCALE GENOMIC DNA]</scope>
    <source>
        <strain evidence="1 2">K2</strain>
    </source>
</reference>
<evidence type="ECO:0008006" key="3">
    <source>
        <dbReference type="Google" id="ProtNLM"/>
    </source>
</evidence>
<dbReference type="AlphaFoldDB" id="A0A5C1QI49"/>
<proteinExistence type="predicted"/>
<accession>A0A5C1QI49</accession>
<gene>
    <name evidence="1" type="ORF">EXM22_01880</name>
</gene>
<name>A0A5C1QI49_9SPIO</name>
<dbReference type="KEGG" id="ock:EXM22_01880"/>
<dbReference type="EMBL" id="CP036150">
    <property type="protein sequence ID" value="QEN06799.1"/>
    <property type="molecule type" value="Genomic_DNA"/>
</dbReference>
<dbReference type="Proteomes" id="UP000324209">
    <property type="component" value="Chromosome"/>
</dbReference>
<dbReference type="OrthoDB" id="2664490at2"/>
<evidence type="ECO:0000313" key="2">
    <source>
        <dbReference type="Proteomes" id="UP000324209"/>
    </source>
</evidence>
<keyword evidence="2" id="KW-1185">Reference proteome</keyword>
<organism evidence="1 2">
    <name type="scientific">Oceanispirochaeta crateris</name>
    <dbReference type="NCBI Taxonomy" id="2518645"/>
    <lineage>
        <taxon>Bacteria</taxon>
        <taxon>Pseudomonadati</taxon>
        <taxon>Spirochaetota</taxon>
        <taxon>Spirochaetia</taxon>
        <taxon>Spirochaetales</taxon>
        <taxon>Spirochaetaceae</taxon>
        <taxon>Oceanispirochaeta</taxon>
    </lineage>
</organism>
<evidence type="ECO:0000313" key="1">
    <source>
        <dbReference type="EMBL" id="QEN06799.1"/>
    </source>
</evidence>
<dbReference type="RefSeq" id="WP_149484882.1">
    <property type="nucleotide sequence ID" value="NZ_CP036150.1"/>
</dbReference>
<protein>
    <recommendedName>
        <fullName evidence="3">Phage gp6-like head-tail connector protein</fullName>
    </recommendedName>
</protein>